<dbReference type="SUPFAM" id="SSF63829">
    <property type="entry name" value="Calcium-dependent phosphotriesterase"/>
    <property type="match status" value="3"/>
</dbReference>
<protein>
    <submittedName>
        <fullName evidence="2">Diguanylate cyclase</fullName>
    </submittedName>
</protein>
<dbReference type="InterPro" id="IPR043128">
    <property type="entry name" value="Rev_trsase/Diguanyl_cyclase"/>
</dbReference>
<accession>A0A5R9JFC5</accession>
<dbReference type="InterPro" id="IPR011110">
    <property type="entry name" value="Reg_prop"/>
</dbReference>
<dbReference type="SMART" id="SM00267">
    <property type="entry name" value="GGDEF"/>
    <property type="match status" value="1"/>
</dbReference>
<dbReference type="PANTHER" id="PTHR46663">
    <property type="entry name" value="DIGUANYLATE CYCLASE DGCT-RELATED"/>
    <property type="match status" value="1"/>
</dbReference>
<organism evidence="2 3">
    <name type="scientific">Lichenicoccus roseus</name>
    <dbReference type="NCBI Taxonomy" id="2683649"/>
    <lineage>
        <taxon>Bacteria</taxon>
        <taxon>Pseudomonadati</taxon>
        <taxon>Pseudomonadota</taxon>
        <taxon>Alphaproteobacteria</taxon>
        <taxon>Acetobacterales</taxon>
        <taxon>Acetobacteraceae</taxon>
        <taxon>Lichenicoccus</taxon>
    </lineage>
</organism>
<dbReference type="InterPro" id="IPR015943">
    <property type="entry name" value="WD40/YVTN_repeat-like_dom_sf"/>
</dbReference>
<dbReference type="Pfam" id="PF07495">
    <property type="entry name" value="Y_Y_Y"/>
    <property type="match status" value="1"/>
</dbReference>
<dbReference type="Gene3D" id="2.60.40.10">
    <property type="entry name" value="Immunoglobulins"/>
    <property type="match status" value="1"/>
</dbReference>
<dbReference type="Gene3D" id="2.130.10.10">
    <property type="entry name" value="YVTN repeat-like/Quinoprotein amine dehydrogenase"/>
    <property type="match status" value="2"/>
</dbReference>
<evidence type="ECO:0000313" key="2">
    <source>
        <dbReference type="EMBL" id="TLU74351.1"/>
    </source>
</evidence>
<keyword evidence="3" id="KW-1185">Reference proteome</keyword>
<feature type="domain" description="GGDEF" evidence="1">
    <location>
        <begin position="908"/>
        <end position="1041"/>
    </location>
</feature>
<comment type="caution">
    <text evidence="2">The sequence shown here is derived from an EMBL/GenBank/DDBJ whole genome shotgun (WGS) entry which is preliminary data.</text>
</comment>
<dbReference type="InterPro" id="IPR000160">
    <property type="entry name" value="GGDEF_dom"/>
</dbReference>
<proteinExistence type="predicted"/>
<dbReference type="PROSITE" id="PS50887">
    <property type="entry name" value="GGDEF"/>
    <property type="match status" value="1"/>
</dbReference>
<reference evidence="2 3" key="1">
    <citation type="submission" date="2019-05" db="EMBL/GenBank/DDBJ databases">
        <authorList>
            <person name="Pankratov T."/>
            <person name="Grouzdev D."/>
        </authorList>
    </citation>
    <scope>NUCLEOTIDE SEQUENCE [LARGE SCALE GENOMIC DNA]</scope>
    <source>
        <strain evidence="2 3">KEBCLARHB70R</strain>
    </source>
</reference>
<name>A0A5R9JFC5_9PROT</name>
<dbReference type="InterPro" id="IPR052163">
    <property type="entry name" value="DGC-Regulatory_Protein"/>
</dbReference>
<dbReference type="Proteomes" id="UP000305654">
    <property type="component" value="Unassembled WGS sequence"/>
</dbReference>
<dbReference type="Pfam" id="PF00990">
    <property type="entry name" value="GGDEF"/>
    <property type="match status" value="1"/>
</dbReference>
<gene>
    <name evidence="2" type="ORF">FE263_03970</name>
</gene>
<dbReference type="PANTHER" id="PTHR46663:SF2">
    <property type="entry name" value="GGDEF DOMAIN-CONTAINING PROTEIN"/>
    <property type="match status" value="1"/>
</dbReference>
<evidence type="ECO:0000313" key="3">
    <source>
        <dbReference type="Proteomes" id="UP000305654"/>
    </source>
</evidence>
<dbReference type="OrthoDB" id="9778496at2"/>
<dbReference type="CDD" id="cd01949">
    <property type="entry name" value="GGDEF"/>
    <property type="match status" value="1"/>
</dbReference>
<dbReference type="AlphaFoldDB" id="A0A5R9JFC5"/>
<dbReference type="NCBIfam" id="TIGR00254">
    <property type="entry name" value="GGDEF"/>
    <property type="match status" value="1"/>
</dbReference>
<dbReference type="InterPro" id="IPR029787">
    <property type="entry name" value="Nucleotide_cyclase"/>
</dbReference>
<dbReference type="EMBL" id="VCDI01000001">
    <property type="protein sequence ID" value="TLU74351.1"/>
    <property type="molecule type" value="Genomic_DNA"/>
</dbReference>
<dbReference type="Pfam" id="PF07494">
    <property type="entry name" value="Reg_prop"/>
    <property type="match status" value="3"/>
</dbReference>
<dbReference type="InterPro" id="IPR011123">
    <property type="entry name" value="Y_Y_Y"/>
</dbReference>
<dbReference type="SUPFAM" id="SSF55073">
    <property type="entry name" value="Nucleotide cyclase"/>
    <property type="match status" value="1"/>
</dbReference>
<dbReference type="InterPro" id="IPR013783">
    <property type="entry name" value="Ig-like_fold"/>
</dbReference>
<sequence length="1064" mass="113900">MTAAMCRHGACPGIFTAMSWRLLPTVAGLLLLVLGMNVCHAEDVAAGAGIASGERWDRLADPVFRHVVQDVELSEMLLPVVLAEDATGALWVGGQNGLSRWDGYRAHDYSSDQAGTDGLLDHDVLAIHRDGAGRLWVGTSAGGLARFDLGHDRFVPVPLSAEPDAQRVASLADDGIGGLWVATNAGLLHLDAAGGVVSHLRHHAGQPGSLPDDKVLSVLLDHSGALWAGTVNGLARAEDGRGHFTTVPLPVAAGVVPEVTRLFEDSLHRMWIGTRQHGAFVVGPDHAPARFIAMTGRIGRQDTAIEIFAIAEIAPGRIWLGTFGHGIVQVSGSTLDTSRIVRDPLLPDSLDTNTILSLHLDRSGIVWIGTNLGLSQYIPNNGGITTVFGRLGRMSGLRDSDFYSVMVQPDGRVWAGGATGGIDILDAAGGSAGGMEAQRIFSLARAPAGGTLVGTRSGLFLADAAGREIAKLEVPTRRAMSAAFALCTLDGAVWLGGGDDGLWQLHLAPDGRVTVLRHETAPRLTNSTVFTIQPGPVGTLMVGTENGFNLLDRASGAIERIFPDPVSPTGLSAGHIVSSLLDRNGRLWLGTNNAGINVMLGRNSAGRPVFRHLSVAQGLPNSDANQLLLDHAGRVWVSTDNGLAVIDPKTFAVRAFRGADGLAITQYWSHSGDVTAQGEIVFGGVGGLTIIRPDRMVDWRYEPRVVVTEVRAGGQLVPGDLTAPGRVVTVPPGADSLSVEFSALDYSAPLLNRYRYRLEGYDDAWVEADAGHRVASYTNLRPGSYRLRLSGSNRNGHWTRQEVALQISVLPAWYQTIWCRIAEAILALLWVVGIVQGRTVMLRRRQHDLERQVDGRTAELLARTEALTESRQLLHRYAYFDTLSTLPNRRAFNEACQTMIEEAARTSAGFAMVLIDLDGFKWVNDTMGHDGGDRLLVIAAERMAAVLRAGDFVARLGGDEFALLLGDVRNRSAVHAICDRIVIGMAQPMMIGETRVVIGASAGAAMFPEHGLTQDDLFKHADVALYKSKAAGKGVWSWFSNDMMEPSEPVSVMPEITVAIHGDA</sequence>
<dbReference type="Gene3D" id="3.30.70.270">
    <property type="match status" value="1"/>
</dbReference>
<evidence type="ECO:0000259" key="1">
    <source>
        <dbReference type="PROSITE" id="PS50887"/>
    </source>
</evidence>